<evidence type="ECO:0000256" key="7">
    <source>
        <dbReference type="ARBA" id="ARBA00022842"/>
    </source>
</evidence>
<dbReference type="EMBL" id="FMYT01000028">
    <property type="protein sequence ID" value="SDD12987.1"/>
    <property type="molecule type" value="Genomic_DNA"/>
</dbReference>
<dbReference type="Pfam" id="PF09827">
    <property type="entry name" value="CRISPR_Cas2"/>
    <property type="match status" value="1"/>
</dbReference>
<sequence length="92" mass="10985">MYFIVCYDISNDKRRRKVAGIIKDYGVRVQYSIFECDLSDEKYDELYNRLIEVVKANKDSINIYFLCERCLKNKISLGKEKRFSIRSDVIII</sequence>
<evidence type="ECO:0000256" key="5">
    <source>
        <dbReference type="ARBA" id="ARBA00022759"/>
    </source>
</evidence>
<keyword evidence="7 9" id="KW-0460">Magnesium</keyword>
<keyword evidence="4 9" id="KW-0479">Metal-binding</keyword>
<keyword evidence="3 9" id="KW-0540">Nuclease</keyword>
<dbReference type="Gene3D" id="3.30.70.240">
    <property type="match status" value="1"/>
</dbReference>
<dbReference type="CDD" id="cd09725">
    <property type="entry name" value="Cas2_I_II_III"/>
    <property type="match status" value="1"/>
</dbReference>
<keyword evidence="6 9" id="KW-0378">Hydrolase</keyword>
<keyword evidence="5 9" id="KW-0255">Endonuclease</keyword>
<gene>
    <name evidence="9" type="primary">cas2</name>
    <name evidence="11" type="ORF">SAMN04488597_1289</name>
</gene>
<dbReference type="AlphaFoldDB" id="A0A1G6SA42"/>
<dbReference type="InterPro" id="IPR021127">
    <property type="entry name" value="CRISPR_associated_Cas2"/>
</dbReference>
<accession>A0A1G6SA42</accession>
<dbReference type="PANTHER" id="PTHR34405">
    <property type="entry name" value="CRISPR-ASSOCIATED ENDORIBONUCLEASE CAS2"/>
    <property type="match status" value="1"/>
</dbReference>
<dbReference type="RefSeq" id="WP_073160177.1">
    <property type="nucleotide sequence ID" value="NZ_FMYT01000028.1"/>
</dbReference>
<dbReference type="InterPro" id="IPR019199">
    <property type="entry name" value="Virulence_VapD/CRISPR_Cas2"/>
</dbReference>
<dbReference type="HAMAP" id="MF_01471">
    <property type="entry name" value="Cas2"/>
    <property type="match status" value="1"/>
</dbReference>
<dbReference type="NCBIfam" id="TIGR01573">
    <property type="entry name" value="cas2"/>
    <property type="match status" value="1"/>
</dbReference>
<evidence type="ECO:0000256" key="1">
    <source>
        <dbReference type="ARBA" id="ARBA00001946"/>
    </source>
</evidence>
<dbReference type="Proteomes" id="UP000324896">
    <property type="component" value="Unassembled WGS sequence"/>
</dbReference>
<dbReference type="GO" id="GO:0004521">
    <property type="term" value="F:RNA endonuclease activity"/>
    <property type="evidence" value="ECO:0007669"/>
    <property type="project" value="UniProtKB-UniRule"/>
</dbReference>
<comment type="similarity">
    <text evidence="2 9 10">Belongs to the CRISPR-associated endoribonuclease Cas2 protein family.</text>
</comment>
<comment type="cofactor">
    <cofactor evidence="1 9">
        <name>Mg(2+)</name>
        <dbReference type="ChEBI" id="CHEBI:18420"/>
    </cofactor>
</comment>
<dbReference type="EC" id="3.1.-.-" evidence="9"/>
<reference evidence="11 12" key="1">
    <citation type="submission" date="2016-10" db="EMBL/GenBank/DDBJ databases">
        <authorList>
            <person name="Varghese N."/>
            <person name="Submissions S."/>
        </authorList>
    </citation>
    <scope>NUCLEOTIDE SEQUENCE [LARGE SCALE GENOMIC DNA]</scope>
    <source>
        <strain evidence="11 12">WG10</strain>
    </source>
</reference>
<evidence type="ECO:0000313" key="11">
    <source>
        <dbReference type="EMBL" id="SDD12987.1"/>
    </source>
</evidence>
<evidence type="ECO:0000256" key="9">
    <source>
        <dbReference type="HAMAP-Rule" id="MF_01471"/>
    </source>
</evidence>
<evidence type="ECO:0000313" key="12">
    <source>
        <dbReference type="Proteomes" id="UP000324896"/>
    </source>
</evidence>
<protein>
    <recommendedName>
        <fullName evidence="9">CRISPR-associated endoribonuclease Cas2</fullName>
        <ecNumber evidence="9">3.1.-.-</ecNumber>
    </recommendedName>
</protein>
<evidence type="ECO:0000256" key="10">
    <source>
        <dbReference type="PIRNR" id="PIRNR032582"/>
    </source>
</evidence>
<dbReference type="OrthoDB" id="9798176at2"/>
<evidence type="ECO:0000256" key="8">
    <source>
        <dbReference type="ARBA" id="ARBA00023118"/>
    </source>
</evidence>
<dbReference type="GO" id="GO:0043571">
    <property type="term" value="P:maintenance of CRISPR repeat elements"/>
    <property type="evidence" value="ECO:0007669"/>
    <property type="project" value="UniProtKB-UniRule"/>
</dbReference>
<evidence type="ECO:0000256" key="2">
    <source>
        <dbReference type="ARBA" id="ARBA00009959"/>
    </source>
</evidence>
<dbReference type="GO" id="GO:0046872">
    <property type="term" value="F:metal ion binding"/>
    <property type="evidence" value="ECO:0007669"/>
    <property type="project" value="UniProtKB-UniRule"/>
</dbReference>
<dbReference type="SUPFAM" id="SSF143430">
    <property type="entry name" value="TTP0101/SSO1404-like"/>
    <property type="match status" value="1"/>
</dbReference>
<evidence type="ECO:0000256" key="3">
    <source>
        <dbReference type="ARBA" id="ARBA00022722"/>
    </source>
</evidence>
<dbReference type="GO" id="GO:0016787">
    <property type="term" value="F:hydrolase activity"/>
    <property type="evidence" value="ECO:0007669"/>
    <property type="project" value="UniProtKB-KW"/>
</dbReference>
<evidence type="ECO:0000256" key="4">
    <source>
        <dbReference type="ARBA" id="ARBA00022723"/>
    </source>
</evidence>
<dbReference type="GO" id="GO:0051607">
    <property type="term" value="P:defense response to virus"/>
    <property type="evidence" value="ECO:0007669"/>
    <property type="project" value="UniProtKB-UniRule"/>
</dbReference>
<organism evidence="11 12">
    <name type="scientific">Halanaerobium congolense</name>
    <dbReference type="NCBI Taxonomy" id="54121"/>
    <lineage>
        <taxon>Bacteria</taxon>
        <taxon>Bacillati</taxon>
        <taxon>Bacillota</taxon>
        <taxon>Clostridia</taxon>
        <taxon>Halanaerobiales</taxon>
        <taxon>Halanaerobiaceae</taxon>
        <taxon>Halanaerobium</taxon>
    </lineage>
</organism>
<comment type="subunit">
    <text evidence="9">Homodimer, forms a heterotetramer with a Cas1 homodimer.</text>
</comment>
<dbReference type="PANTHER" id="PTHR34405:SF3">
    <property type="entry name" value="CRISPR-ASSOCIATED ENDORIBONUCLEASE CAS2 3"/>
    <property type="match status" value="1"/>
</dbReference>
<keyword evidence="8 9" id="KW-0051">Antiviral defense</keyword>
<comment type="function">
    <text evidence="9">CRISPR (clustered regularly interspaced short palindromic repeat), is an adaptive immune system that provides protection against mobile genetic elements (viruses, transposable elements and conjugative plasmids). CRISPR clusters contain sequences complementary to antecedent mobile elements and target invading nucleic acids. CRISPR clusters are transcribed and processed into CRISPR RNA (crRNA). Functions as a ssRNA-specific endoribonuclease. Involved in the integration of spacer DNA into the CRISPR cassette.</text>
</comment>
<name>A0A1G6SA42_9FIRM</name>
<feature type="binding site" evidence="9">
    <location>
        <position position="8"/>
    </location>
    <ligand>
        <name>Mg(2+)</name>
        <dbReference type="ChEBI" id="CHEBI:18420"/>
        <note>catalytic</note>
    </ligand>
</feature>
<evidence type="ECO:0000256" key="6">
    <source>
        <dbReference type="ARBA" id="ARBA00022801"/>
    </source>
</evidence>
<dbReference type="PIRSF" id="PIRSF032582">
    <property type="entry name" value="Cas2"/>
    <property type="match status" value="1"/>
</dbReference>
<proteinExistence type="inferred from homology"/>